<evidence type="ECO:0000256" key="7">
    <source>
        <dbReference type="SAM" id="Phobius"/>
    </source>
</evidence>
<feature type="transmembrane region" description="Helical" evidence="7">
    <location>
        <begin position="248"/>
        <end position="270"/>
    </location>
</feature>
<evidence type="ECO:0000313" key="8">
    <source>
        <dbReference type="EMBL" id="SKA31307.1"/>
    </source>
</evidence>
<keyword evidence="2" id="KW-0813">Transport</keyword>
<name>A0A1T4ST04_9BACT</name>
<feature type="transmembrane region" description="Helical" evidence="7">
    <location>
        <begin position="140"/>
        <end position="159"/>
    </location>
</feature>
<dbReference type="Proteomes" id="UP000190367">
    <property type="component" value="Unassembled WGS sequence"/>
</dbReference>
<feature type="transmembrane region" description="Helical" evidence="7">
    <location>
        <begin position="102"/>
        <end position="120"/>
    </location>
</feature>
<sequence length="421" mass="44146">MSSTGSTMEQAPVTAKGSAKKGSQYKAWLQSLGPGLITAALVFGPSKVTIASIMGASYGFSLLWIVVVAIFFMIIFTMMAARVGIATNESLLSTISRKWGRPARIAIGVGVFLVTASFQAGNSIGSGITLAEATHTNKTVWIITCNLAGISILFFRTFYKMLEKIMIALIIMMLFAFIVTMVLSHPPVAGIASGFVPTMPDGSQQLIIAFMASCFSIVGAIYQSYLVQERKRIRPDVTQTGRETLPGMLILGFMSATLMICAATVLHPAGTRITTATDMAIALEPVFGNAASALFLLGLFGASFSSLLGNAALGGTLLGDALGYGGQLSSGMVRTFIAVIMLIGAGVAITFGKLPLELIVLAQAVTIFIVPFIGIALYLVANDAAIMGKMKNNTFTNIAGAAGLIIMLLLAVSNAVTLFFS</sequence>
<evidence type="ECO:0000256" key="2">
    <source>
        <dbReference type="ARBA" id="ARBA00022448"/>
    </source>
</evidence>
<feature type="transmembrane region" description="Helical" evidence="7">
    <location>
        <begin position="27"/>
        <end position="46"/>
    </location>
</feature>
<feature type="transmembrane region" description="Helical" evidence="7">
    <location>
        <begin position="206"/>
        <end position="227"/>
    </location>
</feature>
<evidence type="ECO:0000256" key="3">
    <source>
        <dbReference type="ARBA" id="ARBA00022692"/>
    </source>
</evidence>
<feature type="transmembrane region" description="Helical" evidence="7">
    <location>
        <begin position="358"/>
        <end position="380"/>
    </location>
</feature>
<evidence type="ECO:0000313" key="9">
    <source>
        <dbReference type="Proteomes" id="UP000190367"/>
    </source>
</evidence>
<dbReference type="GO" id="GO:0005384">
    <property type="term" value="F:manganese ion transmembrane transporter activity"/>
    <property type="evidence" value="ECO:0007669"/>
    <property type="project" value="TreeGrafter"/>
</dbReference>
<keyword evidence="6 7" id="KW-0472">Membrane</keyword>
<dbReference type="STRING" id="634771.SAMN04488128_103450"/>
<dbReference type="GO" id="GO:0015086">
    <property type="term" value="F:cadmium ion transmembrane transporter activity"/>
    <property type="evidence" value="ECO:0007669"/>
    <property type="project" value="TreeGrafter"/>
</dbReference>
<dbReference type="Pfam" id="PF01566">
    <property type="entry name" value="Nramp"/>
    <property type="match status" value="1"/>
</dbReference>
<comment type="subcellular location">
    <subcellularLocation>
        <location evidence="1">Membrane</location>
        <topology evidence="1">Multi-pass membrane protein</topology>
    </subcellularLocation>
</comment>
<reference evidence="9" key="1">
    <citation type="submission" date="2017-02" db="EMBL/GenBank/DDBJ databases">
        <authorList>
            <person name="Varghese N."/>
            <person name="Submissions S."/>
        </authorList>
    </citation>
    <scope>NUCLEOTIDE SEQUENCE [LARGE SCALE GENOMIC DNA]</scope>
    <source>
        <strain evidence="9">DSM 22224</strain>
    </source>
</reference>
<dbReference type="InterPro" id="IPR001046">
    <property type="entry name" value="NRAMP_fam"/>
</dbReference>
<protein>
    <submittedName>
        <fullName evidence="8">Mn2+ and Fe2+ transporters of the NRAMP family</fullName>
    </submittedName>
</protein>
<dbReference type="GO" id="GO:0005886">
    <property type="term" value="C:plasma membrane"/>
    <property type="evidence" value="ECO:0007669"/>
    <property type="project" value="TreeGrafter"/>
</dbReference>
<keyword evidence="5 7" id="KW-1133">Transmembrane helix</keyword>
<dbReference type="AlphaFoldDB" id="A0A1T4ST04"/>
<evidence type="ECO:0000256" key="1">
    <source>
        <dbReference type="ARBA" id="ARBA00004141"/>
    </source>
</evidence>
<dbReference type="GO" id="GO:0034755">
    <property type="term" value="P:iron ion transmembrane transport"/>
    <property type="evidence" value="ECO:0007669"/>
    <property type="project" value="TreeGrafter"/>
</dbReference>
<dbReference type="PANTHER" id="PTHR11706:SF33">
    <property type="entry name" value="NATURAL RESISTANCE-ASSOCIATED MACROPHAGE PROTEIN 2"/>
    <property type="match status" value="1"/>
</dbReference>
<keyword evidence="3 7" id="KW-0812">Transmembrane</keyword>
<feature type="transmembrane region" description="Helical" evidence="7">
    <location>
        <begin position="290"/>
        <end position="319"/>
    </location>
</feature>
<dbReference type="NCBIfam" id="NF037982">
    <property type="entry name" value="Nramp_1"/>
    <property type="match status" value="1"/>
</dbReference>
<organism evidence="8 9">
    <name type="scientific">Chitinophaga eiseniae</name>
    <dbReference type="NCBI Taxonomy" id="634771"/>
    <lineage>
        <taxon>Bacteria</taxon>
        <taxon>Pseudomonadati</taxon>
        <taxon>Bacteroidota</taxon>
        <taxon>Chitinophagia</taxon>
        <taxon>Chitinophagales</taxon>
        <taxon>Chitinophagaceae</taxon>
        <taxon>Chitinophaga</taxon>
    </lineage>
</organism>
<accession>A0A1T4ST04</accession>
<gene>
    <name evidence="8" type="ORF">SAMN04488128_103450</name>
</gene>
<keyword evidence="9" id="KW-1185">Reference proteome</keyword>
<feature type="transmembrane region" description="Helical" evidence="7">
    <location>
        <begin position="401"/>
        <end position="420"/>
    </location>
</feature>
<keyword evidence="4" id="KW-0769">Symport</keyword>
<proteinExistence type="predicted"/>
<evidence type="ECO:0000256" key="4">
    <source>
        <dbReference type="ARBA" id="ARBA00022847"/>
    </source>
</evidence>
<dbReference type="GO" id="GO:0015293">
    <property type="term" value="F:symporter activity"/>
    <property type="evidence" value="ECO:0007669"/>
    <property type="project" value="UniProtKB-KW"/>
</dbReference>
<evidence type="ECO:0000256" key="6">
    <source>
        <dbReference type="ARBA" id="ARBA00023136"/>
    </source>
</evidence>
<feature type="transmembrane region" description="Helical" evidence="7">
    <location>
        <begin position="58"/>
        <end position="81"/>
    </location>
</feature>
<feature type="transmembrane region" description="Helical" evidence="7">
    <location>
        <begin position="166"/>
        <end position="186"/>
    </location>
</feature>
<dbReference type="PANTHER" id="PTHR11706">
    <property type="entry name" value="SOLUTE CARRIER PROTEIN FAMILY 11 MEMBER"/>
    <property type="match status" value="1"/>
</dbReference>
<evidence type="ECO:0000256" key="5">
    <source>
        <dbReference type="ARBA" id="ARBA00022989"/>
    </source>
</evidence>
<feature type="transmembrane region" description="Helical" evidence="7">
    <location>
        <begin position="331"/>
        <end position="352"/>
    </location>
</feature>
<dbReference type="EMBL" id="FUWZ01000003">
    <property type="protein sequence ID" value="SKA31307.1"/>
    <property type="molecule type" value="Genomic_DNA"/>
</dbReference>